<dbReference type="InterPro" id="IPR019117">
    <property type="entry name" value="CRISPR-assoc_protein_Cmr3"/>
</dbReference>
<dbReference type="EMBL" id="CZDF01000199">
    <property type="protein sequence ID" value="CUR36204.1"/>
    <property type="molecule type" value="Genomic_DNA"/>
</dbReference>
<dbReference type="RefSeq" id="WP_072717315.1">
    <property type="nucleotide sequence ID" value="NZ_LN889765.1"/>
</dbReference>
<accession>A0A1J1LW46</accession>
<reference evidence="2" key="1">
    <citation type="submission" date="2015-10" db="EMBL/GenBank/DDBJ databases">
        <authorList>
            <person name="Regsiter A."/>
            <person name="william w."/>
        </authorList>
    </citation>
    <scope>NUCLEOTIDE SEQUENCE [LARGE SCALE GENOMIC DNA]</scope>
</reference>
<organism evidence="1 2">
    <name type="scientific">Planktothrix tepida PCC 9214</name>
    <dbReference type="NCBI Taxonomy" id="671072"/>
    <lineage>
        <taxon>Bacteria</taxon>
        <taxon>Bacillati</taxon>
        <taxon>Cyanobacteriota</taxon>
        <taxon>Cyanophyceae</taxon>
        <taxon>Oscillatoriophycideae</taxon>
        <taxon>Oscillatoriales</taxon>
        <taxon>Microcoleaceae</taxon>
        <taxon>Planktothrix</taxon>
    </lineage>
</organism>
<gene>
    <name evidence="1" type="ORF">PL921490004</name>
</gene>
<dbReference type="STRING" id="671072.PL921490004"/>
<protein>
    <submittedName>
        <fullName evidence="1">CRISPR-associated protein</fullName>
    </submittedName>
</protein>
<proteinExistence type="predicted"/>
<dbReference type="Gene3D" id="3.30.70.2940">
    <property type="match status" value="1"/>
</dbReference>
<keyword evidence="2" id="KW-1185">Reference proteome</keyword>
<dbReference type="Proteomes" id="UP000184315">
    <property type="component" value="Unassembled WGS sequence"/>
</dbReference>
<name>A0A1J1LW46_9CYAN</name>
<evidence type="ECO:0000313" key="1">
    <source>
        <dbReference type="EMBL" id="CUR36204.1"/>
    </source>
</evidence>
<sequence>MDWYAIDPLSVLLFREAKPFSPGESSWAKSLFPPLPTVVFQALRSALPKYQQAQRDLQFLGPFLLDEQDNLWLPTPKDLLAVKRKLETDGEIEDDLDDKTDNWQETIRFETAKKQKESPWQHLCFDQNRLPPMVTPSIDYSSQFICRPQTWIKATALSQYLQGNKLNNPNDFHPDPWSIQVLPHIQMQPDSRQVKDEEGYFTEVAVRLHPGWQLVAALNTKLEPTVVRLGGEGHRAIISPLENFKPWQQLEAYTQPTPESDFAYLLTPGLAMVEPTSSVYGVYPSDWKEHLQGCVSDRALLWGGVSTIKRRDQTQEEFALLPQRAFVAPGTVYLFKSKPAEVHALLPKGSSNWLNTFQQLNYGKLLWGKRS</sequence>
<dbReference type="OrthoDB" id="6162707at2"/>
<dbReference type="AlphaFoldDB" id="A0A1J1LW46"/>
<evidence type="ECO:0000313" key="2">
    <source>
        <dbReference type="Proteomes" id="UP000184315"/>
    </source>
</evidence>
<dbReference type="Pfam" id="PF09700">
    <property type="entry name" value="Cas_Cmr3"/>
    <property type="match status" value="1"/>
</dbReference>